<dbReference type="PANTHER" id="PTHR24305">
    <property type="entry name" value="CYTOCHROME P450"/>
    <property type="match status" value="1"/>
</dbReference>
<evidence type="ECO:0000256" key="1">
    <source>
        <dbReference type="ARBA" id="ARBA00001971"/>
    </source>
</evidence>
<dbReference type="InterPro" id="IPR050121">
    <property type="entry name" value="Cytochrome_P450_monoxygenase"/>
</dbReference>
<evidence type="ECO:0008006" key="8">
    <source>
        <dbReference type="Google" id="ProtNLM"/>
    </source>
</evidence>
<evidence type="ECO:0000313" key="6">
    <source>
        <dbReference type="EMBL" id="CAK7229021.1"/>
    </source>
</evidence>
<dbReference type="PANTHER" id="PTHR24305:SF232">
    <property type="entry name" value="P450, PUTATIVE (EUROFUNG)-RELATED"/>
    <property type="match status" value="1"/>
</dbReference>
<organism evidence="6 7">
    <name type="scientific">Sporothrix curviconia</name>
    <dbReference type="NCBI Taxonomy" id="1260050"/>
    <lineage>
        <taxon>Eukaryota</taxon>
        <taxon>Fungi</taxon>
        <taxon>Dikarya</taxon>
        <taxon>Ascomycota</taxon>
        <taxon>Pezizomycotina</taxon>
        <taxon>Sordariomycetes</taxon>
        <taxon>Sordariomycetidae</taxon>
        <taxon>Ophiostomatales</taxon>
        <taxon>Ophiostomataceae</taxon>
        <taxon>Sporothrix</taxon>
    </lineage>
</organism>
<dbReference type="SUPFAM" id="SSF48264">
    <property type="entry name" value="Cytochrome P450"/>
    <property type="match status" value="1"/>
</dbReference>
<comment type="cofactor">
    <cofactor evidence="1">
        <name>heme</name>
        <dbReference type="ChEBI" id="CHEBI:30413"/>
    </cofactor>
</comment>
<name>A0ABP0CC29_9PEZI</name>
<protein>
    <recommendedName>
        <fullName evidence="8">Cytochrome P450</fullName>
    </recommendedName>
</protein>
<evidence type="ECO:0000313" key="7">
    <source>
        <dbReference type="Proteomes" id="UP001642405"/>
    </source>
</evidence>
<evidence type="ECO:0000256" key="3">
    <source>
        <dbReference type="ARBA" id="ARBA00022617"/>
    </source>
</evidence>
<reference evidence="6 7" key="1">
    <citation type="submission" date="2024-01" db="EMBL/GenBank/DDBJ databases">
        <authorList>
            <person name="Allen C."/>
            <person name="Tagirdzhanova G."/>
        </authorList>
    </citation>
    <scope>NUCLEOTIDE SEQUENCE [LARGE SCALE GENOMIC DNA]</scope>
</reference>
<comment type="similarity">
    <text evidence="2">Belongs to the cytochrome P450 family.</text>
</comment>
<gene>
    <name evidence="6" type="ORF">SCUCBS95973_007076</name>
</gene>
<keyword evidence="3" id="KW-0349">Heme</keyword>
<evidence type="ECO:0000256" key="5">
    <source>
        <dbReference type="ARBA" id="ARBA00023004"/>
    </source>
</evidence>
<keyword evidence="7" id="KW-1185">Reference proteome</keyword>
<accession>A0ABP0CC29</accession>
<dbReference type="InterPro" id="IPR036396">
    <property type="entry name" value="Cyt_P450_sf"/>
</dbReference>
<evidence type="ECO:0000256" key="2">
    <source>
        <dbReference type="ARBA" id="ARBA00010617"/>
    </source>
</evidence>
<dbReference type="Proteomes" id="UP001642405">
    <property type="component" value="Unassembled WGS sequence"/>
</dbReference>
<comment type="caution">
    <text evidence="6">The sequence shown here is derived from an EMBL/GenBank/DDBJ whole genome shotgun (WGS) entry which is preliminary data.</text>
</comment>
<dbReference type="Pfam" id="PF00067">
    <property type="entry name" value="p450"/>
    <property type="match status" value="1"/>
</dbReference>
<dbReference type="EMBL" id="CAWUHB010000047">
    <property type="protein sequence ID" value="CAK7229021.1"/>
    <property type="molecule type" value="Genomic_DNA"/>
</dbReference>
<dbReference type="Gene3D" id="1.10.630.10">
    <property type="entry name" value="Cytochrome P450"/>
    <property type="match status" value="1"/>
</dbReference>
<keyword evidence="4" id="KW-0479">Metal-binding</keyword>
<dbReference type="InterPro" id="IPR001128">
    <property type="entry name" value="Cyt_P450"/>
</dbReference>
<sequence>MFLFGGLAVSIKDLCGLWLLWLYGVLYGVLYAPDTQHRIRQCRSIVNFSFASAEDTRNTGSSSNGLHVRLGLRAKANQQLADALGIHNSLTTTDPKVHWAFLRQVGQRLRAMDSATQWQKLYGYSEQLLEKAVDIRNATNATNVETHTAHSRHKLAALVRRVCLESVMYVLFQASGLDPDDVSTVCDEINKQWVLSKAVPAAAAEGREVREGRMEQRQDSIVQQSPQLIQALDRLLQDSPERENLSPQQALELILPSYEALWRVVLLTYVTVCHRQPCDTIATADIADIASVIGTGSPRETELRKIAKEGLRLFPSSKRIYRAQSLSSTDTSMIAANVSALHRDRDIWGPDSLEFRPSRFHDDMAAEQQHAYMPFGLPLHRCPAYDGFGERIILLLVAVLCTRLGPDKASIVYNDARLDGNKEAELPSGRYDMEDWVLALRDGMTRK</sequence>
<keyword evidence="5" id="KW-0408">Iron</keyword>
<evidence type="ECO:0000256" key="4">
    <source>
        <dbReference type="ARBA" id="ARBA00022723"/>
    </source>
</evidence>
<proteinExistence type="inferred from homology"/>